<feature type="domain" description="Leucine-rich repeat-containing N-terminal plant-type" evidence="11">
    <location>
        <begin position="30"/>
        <end position="72"/>
    </location>
</feature>
<name>A0AAD8JF32_9APIA</name>
<proteinExistence type="inferred from homology"/>
<evidence type="ECO:0000259" key="11">
    <source>
        <dbReference type="Pfam" id="PF08263"/>
    </source>
</evidence>
<keyword evidence="13" id="KW-1185">Reference proteome</keyword>
<dbReference type="FunFam" id="3.80.10.10:FF:000400">
    <property type="entry name" value="Nuclear pore complex protein NUP107"/>
    <property type="match status" value="1"/>
</dbReference>
<dbReference type="InterPro" id="IPR012595">
    <property type="entry name" value="PetM_cyt_b6/f_cplx_su7"/>
</dbReference>
<reference evidence="12" key="1">
    <citation type="submission" date="2023-02" db="EMBL/GenBank/DDBJ databases">
        <title>Genome of toxic invasive species Heracleum sosnowskyi carries increased number of genes despite the absence of recent whole-genome duplications.</title>
        <authorList>
            <person name="Schelkunov M."/>
            <person name="Shtratnikova V."/>
            <person name="Makarenko M."/>
            <person name="Klepikova A."/>
            <person name="Omelchenko D."/>
            <person name="Novikova G."/>
            <person name="Obukhova E."/>
            <person name="Bogdanov V."/>
            <person name="Penin A."/>
            <person name="Logacheva M."/>
        </authorList>
    </citation>
    <scope>NUCLEOTIDE SEQUENCE</scope>
    <source>
        <strain evidence="12">Hsosn_3</strain>
        <tissue evidence="12">Leaf</tissue>
    </source>
</reference>
<evidence type="ECO:0000313" key="13">
    <source>
        <dbReference type="Proteomes" id="UP001237642"/>
    </source>
</evidence>
<keyword evidence="8 10" id="KW-1133">Transmembrane helix</keyword>
<evidence type="ECO:0000256" key="10">
    <source>
        <dbReference type="SAM" id="Phobius"/>
    </source>
</evidence>
<keyword evidence="12" id="KW-0808">Transferase</keyword>
<feature type="transmembrane region" description="Helical" evidence="10">
    <location>
        <begin position="284"/>
        <end position="306"/>
    </location>
</feature>
<dbReference type="SUPFAM" id="SSF52058">
    <property type="entry name" value="L domain-like"/>
    <property type="match status" value="1"/>
</dbReference>
<evidence type="ECO:0000256" key="4">
    <source>
        <dbReference type="ARBA" id="ARBA00022692"/>
    </source>
</evidence>
<dbReference type="Proteomes" id="UP001237642">
    <property type="component" value="Unassembled WGS sequence"/>
</dbReference>
<dbReference type="Pfam" id="PF00560">
    <property type="entry name" value="LRR_1"/>
    <property type="match status" value="2"/>
</dbReference>
<evidence type="ECO:0000256" key="9">
    <source>
        <dbReference type="ARBA" id="ARBA00023136"/>
    </source>
</evidence>
<comment type="caution">
    <text evidence="12">The sequence shown here is derived from an EMBL/GenBank/DDBJ whole genome shotgun (WGS) entry which is preliminary data.</text>
</comment>
<keyword evidence="4 10" id="KW-0812">Transmembrane</keyword>
<sequence length="316" mass="34762">MIPEITICSYGMFGVFTWLFFIINTSYGAQSDVTCLKSIKDSMEDPLNSLYDWNFSNNTNGFICRFNGIECWNEIENRVLNIRLSDMGLKGEFPRGVVNCTSVVGIDISSNELNGIIPSDISILLPFLTTLDLSFNNLSGTIPANLANCSYLNVLKLDNNQLSGQIPPELALLSRIKTFTVTNNHLCGPVPQFKADIPAESYSGNPGLCGKPLPDCKGSPKKNNTEFLKIPSSLVLQALNIDSTITINTSGELRTQWQLHFVHQNLPQFPRRSRARQGPSMAEIFRIAAVINGLTLVGVAVGFVLLRIEAAVEEAE</sequence>
<evidence type="ECO:0000256" key="1">
    <source>
        <dbReference type="ARBA" id="ARBA00004167"/>
    </source>
</evidence>
<dbReference type="GO" id="GO:0009512">
    <property type="term" value="C:cytochrome b6f complex"/>
    <property type="evidence" value="ECO:0007669"/>
    <property type="project" value="InterPro"/>
</dbReference>
<keyword evidence="12" id="KW-0675">Receptor</keyword>
<dbReference type="Gene3D" id="3.80.10.10">
    <property type="entry name" value="Ribonuclease Inhibitor"/>
    <property type="match status" value="1"/>
</dbReference>
<dbReference type="InterPro" id="IPR050994">
    <property type="entry name" value="At_inactive_RLKs"/>
</dbReference>
<evidence type="ECO:0000256" key="7">
    <source>
        <dbReference type="ARBA" id="ARBA00022982"/>
    </source>
</evidence>
<dbReference type="InterPro" id="IPR001611">
    <property type="entry name" value="Leu-rich_rpt"/>
</dbReference>
<dbReference type="Pfam" id="PF08041">
    <property type="entry name" value="PetM"/>
    <property type="match status" value="1"/>
</dbReference>
<dbReference type="PANTHER" id="PTHR48010">
    <property type="entry name" value="OS05G0588300 PROTEIN"/>
    <property type="match status" value="1"/>
</dbReference>
<dbReference type="InterPro" id="IPR032675">
    <property type="entry name" value="LRR_dom_sf"/>
</dbReference>
<reference evidence="12" key="2">
    <citation type="submission" date="2023-05" db="EMBL/GenBank/DDBJ databases">
        <authorList>
            <person name="Schelkunov M.I."/>
        </authorList>
    </citation>
    <scope>NUCLEOTIDE SEQUENCE</scope>
    <source>
        <strain evidence="12">Hsosn_3</strain>
        <tissue evidence="12">Leaf</tissue>
    </source>
</reference>
<dbReference type="Pfam" id="PF08263">
    <property type="entry name" value="LRRNT_2"/>
    <property type="match status" value="1"/>
</dbReference>
<gene>
    <name evidence="12" type="ORF">POM88_002213</name>
</gene>
<dbReference type="GO" id="GO:0016301">
    <property type="term" value="F:kinase activity"/>
    <property type="evidence" value="ECO:0007669"/>
    <property type="project" value="UniProtKB-KW"/>
</dbReference>
<evidence type="ECO:0000256" key="5">
    <source>
        <dbReference type="ARBA" id="ARBA00022729"/>
    </source>
</evidence>
<keyword evidence="12" id="KW-0418">Kinase</keyword>
<dbReference type="InterPro" id="IPR013210">
    <property type="entry name" value="LRR_N_plant-typ"/>
</dbReference>
<dbReference type="GO" id="GO:0016020">
    <property type="term" value="C:membrane"/>
    <property type="evidence" value="ECO:0007669"/>
    <property type="project" value="UniProtKB-SubCell"/>
</dbReference>
<evidence type="ECO:0000256" key="3">
    <source>
        <dbReference type="ARBA" id="ARBA00022614"/>
    </source>
</evidence>
<keyword evidence="5" id="KW-0732">Signal</keyword>
<dbReference type="EMBL" id="JAUIZM010000001">
    <property type="protein sequence ID" value="KAK1402608.1"/>
    <property type="molecule type" value="Genomic_DNA"/>
</dbReference>
<keyword evidence="2" id="KW-0813">Transport</keyword>
<accession>A0AAD8JF32</accession>
<organism evidence="12 13">
    <name type="scientific">Heracleum sosnowskyi</name>
    <dbReference type="NCBI Taxonomy" id="360622"/>
    <lineage>
        <taxon>Eukaryota</taxon>
        <taxon>Viridiplantae</taxon>
        <taxon>Streptophyta</taxon>
        <taxon>Embryophyta</taxon>
        <taxon>Tracheophyta</taxon>
        <taxon>Spermatophyta</taxon>
        <taxon>Magnoliopsida</taxon>
        <taxon>eudicotyledons</taxon>
        <taxon>Gunneridae</taxon>
        <taxon>Pentapetalae</taxon>
        <taxon>asterids</taxon>
        <taxon>campanulids</taxon>
        <taxon>Apiales</taxon>
        <taxon>Apiaceae</taxon>
        <taxon>Apioideae</taxon>
        <taxon>apioid superclade</taxon>
        <taxon>Tordylieae</taxon>
        <taxon>Tordyliinae</taxon>
        <taxon>Heracleum</taxon>
    </lineage>
</organism>
<protein>
    <submittedName>
        <fullName evidence="12">Leucine-rich repeat receptor-like protein kinase</fullName>
    </submittedName>
</protein>
<evidence type="ECO:0000256" key="2">
    <source>
        <dbReference type="ARBA" id="ARBA00022448"/>
    </source>
</evidence>
<evidence type="ECO:0000256" key="6">
    <source>
        <dbReference type="ARBA" id="ARBA00022737"/>
    </source>
</evidence>
<dbReference type="HAMAP" id="MF_00396">
    <property type="entry name" value="Cytb6_f_PetM"/>
    <property type="match status" value="1"/>
</dbReference>
<evidence type="ECO:0000256" key="8">
    <source>
        <dbReference type="ARBA" id="ARBA00022989"/>
    </source>
</evidence>
<keyword evidence="7" id="KW-0249">Electron transport</keyword>
<dbReference type="SUPFAM" id="SSF103441">
    <property type="entry name" value="PetM subunit of the cytochrome b6f complex"/>
    <property type="match status" value="1"/>
</dbReference>
<keyword evidence="3" id="KW-0433">Leucine-rich repeat</keyword>
<keyword evidence="9 10" id="KW-0472">Membrane</keyword>
<dbReference type="PANTHER" id="PTHR48010:SF55">
    <property type="entry name" value="OS01G0607900 PROTEIN"/>
    <property type="match status" value="1"/>
</dbReference>
<keyword evidence="6" id="KW-0677">Repeat</keyword>
<dbReference type="AlphaFoldDB" id="A0AAD8JF32"/>
<evidence type="ECO:0000313" key="12">
    <source>
        <dbReference type="EMBL" id="KAK1402608.1"/>
    </source>
</evidence>
<comment type="subcellular location">
    <subcellularLocation>
        <location evidence="1">Membrane</location>
        <topology evidence="1">Single-pass membrane protein</topology>
    </subcellularLocation>
</comment>